<dbReference type="Proteomes" id="UP001064048">
    <property type="component" value="Chromosome 23"/>
</dbReference>
<reference evidence="1 2" key="1">
    <citation type="journal article" date="2022" name="Genome Biol. Evol.">
        <title>The Spruce Budworm Genome: Reconstructing the Evolutionary History of Antifreeze Proteins.</title>
        <authorList>
            <person name="Beliveau C."/>
            <person name="Gagne P."/>
            <person name="Picq S."/>
            <person name="Vernygora O."/>
            <person name="Keeling C.I."/>
            <person name="Pinkney K."/>
            <person name="Doucet D."/>
            <person name="Wen F."/>
            <person name="Johnston J.S."/>
            <person name="Maaroufi H."/>
            <person name="Boyle B."/>
            <person name="Laroche J."/>
            <person name="Dewar K."/>
            <person name="Juretic N."/>
            <person name="Blackburn G."/>
            <person name="Nisole A."/>
            <person name="Brunet B."/>
            <person name="Brandao M."/>
            <person name="Lumley L."/>
            <person name="Duan J."/>
            <person name="Quan G."/>
            <person name="Lucarotti C.J."/>
            <person name="Roe A.D."/>
            <person name="Sperling F.A.H."/>
            <person name="Levesque R.C."/>
            <person name="Cusson M."/>
        </authorList>
    </citation>
    <scope>NUCLEOTIDE SEQUENCE [LARGE SCALE GENOMIC DNA]</scope>
    <source>
        <strain evidence="1">Glfc:IPQL:Cfum</strain>
    </source>
</reference>
<evidence type="ECO:0000313" key="2">
    <source>
        <dbReference type="Proteomes" id="UP001064048"/>
    </source>
</evidence>
<gene>
    <name evidence="1" type="ORF">MSG28_013095</name>
</gene>
<evidence type="ECO:0000313" key="1">
    <source>
        <dbReference type="EMBL" id="KAI8439256.1"/>
    </source>
</evidence>
<comment type="caution">
    <text evidence="1">The sequence shown here is derived from an EMBL/GenBank/DDBJ whole genome shotgun (WGS) entry which is preliminary data.</text>
</comment>
<name>A0ACC0KRM4_CHOFU</name>
<proteinExistence type="predicted"/>
<dbReference type="EMBL" id="CM046123">
    <property type="protein sequence ID" value="KAI8439256.1"/>
    <property type="molecule type" value="Genomic_DNA"/>
</dbReference>
<accession>A0ACC0KRM4</accession>
<keyword evidence="2" id="KW-1185">Reference proteome</keyword>
<sequence length="70" mass="8199">MCLQPSDPEFSSQIMVYKDIGEEMLQHAFDEIPIQCTQYHRNPYKATNPSAPYGTVPMQWTRSFTVRRCQ</sequence>
<protein>
    <submittedName>
        <fullName evidence="1">Uncharacterized protein</fullName>
    </submittedName>
</protein>
<organism evidence="1 2">
    <name type="scientific">Choristoneura fumiferana</name>
    <name type="common">Spruce budworm moth</name>
    <name type="synonym">Archips fumiferana</name>
    <dbReference type="NCBI Taxonomy" id="7141"/>
    <lineage>
        <taxon>Eukaryota</taxon>
        <taxon>Metazoa</taxon>
        <taxon>Ecdysozoa</taxon>
        <taxon>Arthropoda</taxon>
        <taxon>Hexapoda</taxon>
        <taxon>Insecta</taxon>
        <taxon>Pterygota</taxon>
        <taxon>Neoptera</taxon>
        <taxon>Endopterygota</taxon>
        <taxon>Lepidoptera</taxon>
        <taxon>Glossata</taxon>
        <taxon>Ditrysia</taxon>
        <taxon>Tortricoidea</taxon>
        <taxon>Tortricidae</taxon>
        <taxon>Tortricinae</taxon>
        <taxon>Choristoneura</taxon>
    </lineage>
</organism>